<dbReference type="InterPro" id="IPR011006">
    <property type="entry name" value="CheY-like_superfamily"/>
</dbReference>
<dbReference type="GO" id="GO:0000160">
    <property type="term" value="P:phosphorelay signal transduction system"/>
    <property type="evidence" value="ECO:0007669"/>
    <property type="project" value="InterPro"/>
</dbReference>
<reference evidence="4 5" key="1">
    <citation type="submission" date="2020-08" db="EMBL/GenBank/DDBJ databases">
        <title>Genomic Encyclopedia of Type Strains, Phase III (KMG-III): the genomes of soil and plant-associated and newly described type strains.</title>
        <authorList>
            <person name="Whitman W."/>
        </authorList>
    </citation>
    <scope>NUCLEOTIDE SEQUENCE [LARGE SCALE GENOMIC DNA]</scope>
    <source>
        <strain evidence="4 5">CECT 5831</strain>
    </source>
</reference>
<feature type="domain" description="Response regulatory" evidence="3">
    <location>
        <begin position="6"/>
        <end position="123"/>
    </location>
</feature>
<evidence type="ECO:0000313" key="4">
    <source>
        <dbReference type="EMBL" id="MBB3129224.1"/>
    </source>
</evidence>
<dbReference type="PANTHER" id="PTHR45339:SF3">
    <property type="entry name" value="HISTIDINE KINASE"/>
    <property type="match status" value="1"/>
</dbReference>
<organism evidence="4 5">
    <name type="scientific">Paenibacillus rhizosphaerae</name>
    <dbReference type="NCBI Taxonomy" id="297318"/>
    <lineage>
        <taxon>Bacteria</taxon>
        <taxon>Bacillati</taxon>
        <taxon>Bacillota</taxon>
        <taxon>Bacilli</taxon>
        <taxon>Bacillales</taxon>
        <taxon>Paenibacillaceae</taxon>
        <taxon>Paenibacillus</taxon>
    </lineage>
</organism>
<evidence type="ECO:0000313" key="5">
    <source>
        <dbReference type="Proteomes" id="UP000517523"/>
    </source>
</evidence>
<dbReference type="SUPFAM" id="SSF52172">
    <property type="entry name" value="CheY-like"/>
    <property type="match status" value="1"/>
</dbReference>
<protein>
    <submittedName>
        <fullName evidence="4">CheY-like chemotaxis protein</fullName>
    </submittedName>
</protein>
<dbReference type="PANTHER" id="PTHR45339">
    <property type="entry name" value="HYBRID SIGNAL TRANSDUCTION HISTIDINE KINASE J"/>
    <property type="match status" value="1"/>
</dbReference>
<dbReference type="Proteomes" id="UP000517523">
    <property type="component" value="Unassembled WGS sequence"/>
</dbReference>
<feature type="modified residue" description="4-aspartylphosphate" evidence="2">
    <location>
        <position position="56"/>
    </location>
</feature>
<dbReference type="PROSITE" id="PS50110">
    <property type="entry name" value="RESPONSE_REGULATORY"/>
    <property type="match status" value="1"/>
</dbReference>
<accession>A0A839TQE8</accession>
<gene>
    <name evidence="4" type="ORF">FHS19_003899</name>
</gene>
<name>A0A839TQE8_9BACL</name>
<comment type="caution">
    <text evidence="4">The sequence shown here is derived from an EMBL/GenBank/DDBJ whole genome shotgun (WGS) entry which is preliminary data.</text>
</comment>
<dbReference type="InterPro" id="IPR001789">
    <property type="entry name" value="Sig_transdc_resp-reg_receiver"/>
</dbReference>
<proteinExistence type="predicted"/>
<evidence type="ECO:0000256" key="2">
    <source>
        <dbReference type="PROSITE-ProRule" id="PRU00169"/>
    </source>
</evidence>
<keyword evidence="1 2" id="KW-0597">Phosphoprotein</keyword>
<sequence length="128" mass="14425">MKSNYHILCVEDDGINMALLRHIFKKIPNATMWEASTGEEAVEFATARCPDLIIMDIQLPGMNGYDALACLQANEKTRAIPVVAVSSYAMKSDIAKGRQAGFIEYITKPFYIKHFIQVIESVLRRLPF</sequence>
<dbReference type="EMBL" id="JACHXJ010000003">
    <property type="protein sequence ID" value="MBB3129224.1"/>
    <property type="molecule type" value="Genomic_DNA"/>
</dbReference>
<dbReference type="SMART" id="SM00448">
    <property type="entry name" value="REC"/>
    <property type="match status" value="1"/>
</dbReference>
<dbReference type="Gene3D" id="3.40.50.2300">
    <property type="match status" value="1"/>
</dbReference>
<dbReference type="AlphaFoldDB" id="A0A839TQE8"/>
<evidence type="ECO:0000256" key="1">
    <source>
        <dbReference type="ARBA" id="ARBA00022553"/>
    </source>
</evidence>
<dbReference type="RefSeq" id="WP_183583428.1">
    <property type="nucleotide sequence ID" value="NZ_JACHXJ010000003.1"/>
</dbReference>
<dbReference type="Pfam" id="PF00072">
    <property type="entry name" value="Response_reg"/>
    <property type="match status" value="1"/>
</dbReference>
<evidence type="ECO:0000259" key="3">
    <source>
        <dbReference type="PROSITE" id="PS50110"/>
    </source>
</evidence>